<name>A0AAV0C3R4_9ASTE</name>
<reference evidence="1" key="1">
    <citation type="submission" date="2022-07" db="EMBL/GenBank/DDBJ databases">
        <authorList>
            <person name="Macas J."/>
            <person name="Novak P."/>
            <person name="Neumann P."/>
        </authorList>
    </citation>
    <scope>NUCLEOTIDE SEQUENCE</scope>
</reference>
<dbReference type="EMBL" id="CAMAPF010000008">
    <property type="protein sequence ID" value="CAH9060076.1"/>
    <property type="molecule type" value="Genomic_DNA"/>
</dbReference>
<sequence length="101" mass="11492">MSSNVVMLHCCSKSVYSLQKNRGSAVNMVEMNGNLIMLHSCPVMLNCCYGQNEWAKKELCIGNQWLPTSKLSKKKKSNKTDSLFSRYKELKNTKAKNREKG</sequence>
<accession>A0AAV0C3R4</accession>
<keyword evidence="2" id="KW-1185">Reference proteome</keyword>
<dbReference type="Proteomes" id="UP001152523">
    <property type="component" value="Unassembled WGS sequence"/>
</dbReference>
<comment type="caution">
    <text evidence="1">The sequence shown here is derived from an EMBL/GenBank/DDBJ whole genome shotgun (WGS) entry which is preliminary data.</text>
</comment>
<gene>
    <name evidence="1" type="ORF">CEPIT_LOCUS1500</name>
</gene>
<evidence type="ECO:0000313" key="2">
    <source>
        <dbReference type="Proteomes" id="UP001152523"/>
    </source>
</evidence>
<evidence type="ECO:0000313" key="1">
    <source>
        <dbReference type="EMBL" id="CAH9060076.1"/>
    </source>
</evidence>
<dbReference type="AlphaFoldDB" id="A0AAV0C3R4"/>
<protein>
    <submittedName>
        <fullName evidence="1">Uncharacterized protein</fullName>
    </submittedName>
</protein>
<proteinExistence type="predicted"/>
<organism evidence="1 2">
    <name type="scientific">Cuscuta epithymum</name>
    <dbReference type="NCBI Taxonomy" id="186058"/>
    <lineage>
        <taxon>Eukaryota</taxon>
        <taxon>Viridiplantae</taxon>
        <taxon>Streptophyta</taxon>
        <taxon>Embryophyta</taxon>
        <taxon>Tracheophyta</taxon>
        <taxon>Spermatophyta</taxon>
        <taxon>Magnoliopsida</taxon>
        <taxon>eudicotyledons</taxon>
        <taxon>Gunneridae</taxon>
        <taxon>Pentapetalae</taxon>
        <taxon>asterids</taxon>
        <taxon>lamiids</taxon>
        <taxon>Solanales</taxon>
        <taxon>Convolvulaceae</taxon>
        <taxon>Cuscuteae</taxon>
        <taxon>Cuscuta</taxon>
        <taxon>Cuscuta subgen. Cuscuta</taxon>
    </lineage>
</organism>